<comment type="cofactor">
    <cofactor evidence="15">
        <name>Mg(2+)</name>
        <dbReference type="ChEBI" id="CHEBI:18420"/>
    </cofactor>
    <text evidence="15">Binds 1 Mg(2+) ion.</text>
</comment>
<keyword evidence="6" id="KW-0336">GPI-anchor</keyword>
<keyword evidence="12" id="KW-0325">Glycoprotein</keyword>
<feature type="binding site" evidence="15">
    <location>
        <position position="400"/>
    </location>
    <ligand>
        <name>Zn(2+)</name>
        <dbReference type="ChEBI" id="CHEBI:29105"/>
        <label>2</label>
    </ligand>
</feature>
<evidence type="ECO:0000313" key="21">
    <source>
        <dbReference type="Proteomes" id="UP001195483"/>
    </source>
</evidence>
<evidence type="ECO:0000256" key="6">
    <source>
        <dbReference type="ARBA" id="ARBA00022622"/>
    </source>
</evidence>
<sequence>MVKFGAKFEAQSVCRISISHQMMFGFHLLFLLAVVVKTDVPGRIKEDTTYWRKQGIQDIMNTIKTTENTNIAKNIILFIGDGMGISTITAARILKGQLAGKLGEEELLSFEKLPNTALAKVYTVDKQVPDSAATATAILSGVKTKNKFIGVGPDAVLNDCSSAKGRELKSMLKLCKEEGKSTGIVTTARLTHATPAAAYAHNPNREWESDLNVPMKVGTDCRDIAYQLVMENKDIQVLLGGGRKKFLRNVDSDPESGFLGNDGRRDGLNLVEMWKNDKEARNETHAYVWNKKQLDLINLNSTDYILGLFDADHMQYDLQRDTGPNGDPSLADMTQKAIEVLRRKDNGYFLLVEGGRIDHGHHANQAKFALHETLAFEKAVSIAMTMTSEEDTLLIVTADHSHVFTIAGYPNRGNDILGLTMPSAPENTPTDNLPYTTLGYANGPSYSFSGRKNLTEVNTTTVDFKQESGIPMQYETHGGEDVAVYSRGPMSHLLTGAKEQNYIAFVMAHSACVGNIGISCSEGRQHYKTSNNAERHNWNISTFLCLLSIFYFSCNILLFVQ</sequence>
<dbReference type="InterPro" id="IPR001952">
    <property type="entry name" value="Alkaline_phosphatase"/>
</dbReference>
<dbReference type="FunFam" id="3.40.720.10:FF:000008">
    <property type="entry name" value="Alkaline phosphatase"/>
    <property type="match status" value="1"/>
</dbReference>
<reference evidence="20" key="3">
    <citation type="submission" date="2023-05" db="EMBL/GenBank/DDBJ databases">
        <authorList>
            <person name="Smith C.H."/>
        </authorList>
    </citation>
    <scope>NUCLEOTIDE SEQUENCE</scope>
    <source>
        <strain evidence="20">CHS0354</strain>
        <tissue evidence="20">Mantle</tissue>
    </source>
</reference>
<evidence type="ECO:0000256" key="7">
    <source>
        <dbReference type="ARBA" id="ARBA00022723"/>
    </source>
</evidence>
<dbReference type="AlphaFoldDB" id="A0AAE0VZ53"/>
<keyword evidence="4" id="KW-1003">Cell membrane</keyword>
<organism evidence="20 21">
    <name type="scientific">Potamilus streckersoni</name>
    <dbReference type="NCBI Taxonomy" id="2493646"/>
    <lineage>
        <taxon>Eukaryota</taxon>
        <taxon>Metazoa</taxon>
        <taxon>Spiralia</taxon>
        <taxon>Lophotrochozoa</taxon>
        <taxon>Mollusca</taxon>
        <taxon>Bivalvia</taxon>
        <taxon>Autobranchia</taxon>
        <taxon>Heteroconchia</taxon>
        <taxon>Palaeoheterodonta</taxon>
        <taxon>Unionida</taxon>
        <taxon>Unionoidea</taxon>
        <taxon>Unionidae</taxon>
        <taxon>Ambleminae</taxon>
        <taxon>Lampsilini</taxon>
        <taxon>Potamilus</taxon>
    </lineage>
</organism>
<feature type="binding site" evidence="15">
    <location>
        <position position="399"/>
    </location>
    <ligand>
        <name>Zn(2+)</name>
        <dbReference type="ChEBI" id="CHEBI:29105"/>
        <label>2</label>
    </ligand>
</feature>
<protein>
    <recommendedName>
        <fullName evidence="3 17">Alkaline phosphatase</fullName>
        <ecNumber evidence="3 17">3.1.3.1</ecNumber>
    </recommendedName>
</protein>
<dbReference type="GO" id="GO:0005886">
    <property type="term" value="C:plasma membrane"/>
    <property type="evidence" value="ECO:0007669"/>
    <property type="project" value="UniProtKB-SubCell"/>
</dbReference>
<keyword evidence="5" id="KW-0597">Phosphoprotein</keyword>
<feature type="binding site" evidence="15">
    <location>
        <position position="192"/>
    </location>
    <ligand>
        <name>Mg(2+)</name>
        <dbReference type="ChEBI" id="CHEBI:18420"/>
    </ligand>
</feature>
<evidence type="ECO:0000256" key="19">
    <source>
        <dbReference type="SAM" id="SignalP"/>
    </source>
</evidence>
<feature type="active site" description="Phosphoserine intermediate" evidence="14">
    <location>
        <position position="131"/>
    </location>
</feature>
<feature type="binding site" evidence="15">
    <location>
        <position position="362"/>
    </location>
    <ligand>
        <name>Zn(2+)</name>
        <dbReference type="ChEBI" id="CHEBI:29105"/>
        <label>2</label>
    </ligand>
</feature>
<dbReference type="Pfam" id="PF00245">
    <property type="entry name" value="Alk_phosphatase"/>
    <property type="match status" value="1"/>
</dbReference>
<dbReference type="PRINTS" id="PR00113">
    <property type="entry name" value="ALKPHPHTASE"/>
</dbReference>
<dbReference type="SMART" id="SM00098">
    <property type="entry name" value="alkPPc"/>
    <property type="match status" value="1"/>
</dbReference>
<keyword evidence="21" id="KW-1185">Reference proteome</keyword>
<keyword evidence="19" id="KW-0732">Signal</keyword>
<comment type="cofactor">
    <cofactor evidence="15">
        <name>Zn(2+)</name>
        <dbReference type="ChEBI" id="CHEBI:29105"/>
    </cofactor>
    <text evidence="15">Binds 2 Zn(2+) ions.</text>
</comment>
<gene>
    <name evidence="20" type="ORF">CHS0354_031740</name>
</gene>
<evidence type="ECO:0000256" key="2">
    <source>
        <dbReference type="ARBA" id="ARBA00005984"/>
    </source>
</evidence>
<dbReference type="Gene3D" id="3.40.720.10">
    <property type="entry name" value="Alkaline Phosphatase, subunit A"/>
    <property type="match status" value="1"/>
</dbReference>
<dbReference type="PANTHER" id="PTHR11596:SF5">
    <property type="entry name" value="ALKALINE PHOSPHATASE"/>
    <property type="match status" value="1"/>
</dbReference>
<comment type="caution">
    <text evidence="20">The sequence shown here is derived from an EMBL/GenBank/DDBJ whole genome shotgun (WGS) entry which is preliminary data.</text>
</comment>
<evidence type="ECO:0000256" key="5">
    <source>
        <dbReference type="ARBA" id="ARBA00022553"/>
    </source>
</evidence>
<evidence type="ECO:0000313" key="20">
    <source>
        <dbReference type="EMBL" id="KAK3594360.1"/>
    </source>
</evidence>
<evidence type="ECO:0000256" key="14">
    <source>
        <dbReference type="PIRSR" id="PIRSR601952-1"/>
    </source>
</evidence>
<feature type="transmembrane region" description="Helical" evidence="18">
    <location>
        <begin position="538"/>
        <end position="560"/>
    </location>
</feature>
<evidence type="ECO:0000256" key="11">
    <source>
        <dbReference type="ARBA" id="ARBA00023136"/>
    </source>
</evidence>
<name>A0AAE0VZ53_9BIVA</name>
<dbReference type="EMBL" id="JAEAOA010001894">
    <property type="protein sequence ID" value="KAK3594360.1"/>
    <property type="molecule type" value="Genomic_DNA"/>
</dbReference>
<dbReference type="InterPro" id="IPR018299">
    <property type="entry name" value="Alkaline_phosphatase_AS"/>
</dbReference>
<evidence type="ECO:0000256" key="4">
    <source>
        <dbReference type="ARBA" id="ARBA00022475"/>
    </source>
</evidence>
<comment type="catalytic activity">
    <reaction evidence="17">
        <text>a phosphate monoester + H2O = an alcohol + phosphate</text>
        <dbReference type="Rhea" id="RHEA:15017"/>
        <dbReference type="ChEBI" id="CHEBI:15377"/>
        <dbReference type="ChEBI" id="CHEBI:30879"/>
        <dbReference type="ChEBI" id="CHEBI:43474"/>
        <dbReference type="ChEBI" id="CHEBI:67140"/>
        <dbReference type="EC" id="3.1.3.1"/>
    </reaction>
</comment>
<dbReference type="EC" id="3.1.3.1" evidence="3 17"/>
<dbReference type="GO" id="GO:0046872">
    <property type="term" value="F:metal ion binding"/>
    <property type="evidence" value="ECO:0007669"/>
    <property type="project" value="UniProtKB-KW"/>
</dbReference>
<dbReference type="Proteomes" id="UP001195483">
    <property type="component" value="Unassembled WGS sequence"/>
</dbReference>
<accession>A0AAE0VZ53</accession>
<feature type="binding site" evidence="15">
    <location>
        <position position="358"/>
    </location>
    <ligand>
        <name>Zn(2+)</name>
        <dbReference type="ChEBI" id="CHEBI:29105"/>
        <label>2</label>
    </ligand>
</feature>
<evidence type="ECO:0000256" key="10">
    <source>
        <dbReference type="ARBA" id="ARBA00022842"/>
    </source>
</evidence>
<evidence type="ECO:0000256" key="17">
    <source>
        <dbReference type="RuleBase" id="RU003947"/>
    </source>
</evidence>
<evidence type="ECO:0000256" key="3">
    <source>
        <dbReference type="ARBA" id="ARBA00012647"/>
    </source>
</evidence>
<dbReference type="CDD" id="cd16012">
    <property type="entry name" value="ALP"/>
    <property type="match status" value="1"/>
</dbReference>
<feature type="binding site" evidence="15">
    <location>
        <position position="81"/>
    </location>
    <ligand>
        <name>Zn(2+)</name>
        <dbReference type="ChEBI" id="CHEBI:29105"/>
        <label>2</label>
    </ligand>
</feature>
<comment type="similarity">
    <text evidence="2 16">Belongs to the alkaline phosphatase family.</text>
</comment>
<keyword evidence="7 15" id="KW-0479">Metal-binding</keyword>
<keyword evidence="8 17" id="KW-0378">Hydrolase</keyword>
<feature type="binding site" evidence="15">
    <location>
        <position position="353"/>
    </location>
    <ligand>
        <name>Zn(2+)</name>
        <dbReference type="ChEBI" id="CHEBI:29105"/>
        <label>1</label>
    </ligand>
</feature>
<keyword evidence="9 15" id="KW-0862">Zinc</keyword>
<evidence type="ECO:0000256" key="9">
    <source>
        <dbReference type="ARBA" id="ARBA00022833"/>
    </source>
</evidence>
<feature type="binding site" evidence="15">
    <location>
        <position position="477"/>
    </location>
    <ligand>
        <name>Zn(2+)</name>
        <dbReference type="ChEBI" id="CHEBI:29105"/>
        <label>2</label>
    </ligand>
</feature>
<keyword evidence="13" id="KW-0449">Lipoprotein</keyword>
<keyword evidence="10 15" id="KW-0460">Magnesium</keyword>
<dbReference type="SUPFAM" id="SSF53649">
    <property type="entry name" value="Alkaline phosphatase-like"/>
    <property type="match status" value="1"/>
</dbReference>
<dbReference type="InterPro" id="IPR017850">
    <property type="entry name" value="Alkaline_phosphatase_core_sf"/>
</dbReference>
<evidence type="ECO:0000256" key="16">
    <source>
        <dbReference type="RuleBase" id="RU003946"/>
    </source>
</evidence>
<feature type="binding site" evidence="15">
    <location>
        <position position="81"/>
    </location>
    <ligand>
        <name>Mg(2+)</name>
        <dbReference type="ChEBI" id="CHEBI:18420"/>
    </ligand>
</feature>
<dbReference type="GO" id="GO:0098552">
    <property type="term" value="C:side of membrane"/>
    <property type="evidence" value="ECO:0007669"/>
    <property type="project" value="UniProtKB-KW"/>
</dbReference>
<evidence type="ECO:0000256" key="1">
    <source>
        <dbReference type="ARBA" id="ARBA00004609"/>
    </source>
</evidence>
<comment type="subcellular location">
    <subcellularLocation>
        <location evidence="1">Cell membrane</location>
        <topology evidence="1">Lipid-anchor</topology>
        <topology evidence="1">GPI-anchor</topology>
    </subcellularLocation>
</comment>
<evidence type="ECO:0000256" key="18">
    <source>
        <dbReference type="SAM" id="Phobius"/>
    </source>
</evidence>
<dbReference type="PANTHER" id="PTHR11596">
    <property type="entry name" value="ALKALINE PHOSPHATASE"/>
    <property type="match status" value="1"/>
</dbReference>
<keyword evidence="11 18" id="KW-0472">Membrane</keyword>
<dbReference type="GO" id="GO:0004035">
    <property type="term" value="F:alkaline phosphatase activity"/>
    <property type="evidence" value="ECO:0007669"/>
    <property type="project" value="UniProtKB-EC"/>
</dbReference>
<dbReference type="PROSITE" id="PS00123">
    <property type="entry name" value="ALKALINE_PHOSPHATASE"/>
    <property type="match status" value="1"/>
</dbReference>
<evidence type="ECO:0000256" key="12">
    <source>
        <dbReference type="ARBA" id="ARBA00023180"/>
    </source>
</evidence>
<keyword evidence="18" id="KW-0812">Transmembrane</keyword>
<feature type="binding site" evidence="15">
    <location>
        <position position="194"/>
    </location>
    <ligand>
        <name>Mg(2+)</name>
        <dbReference type="ChEBI" id="CHEBI:18420"/>
    </ligand>
</feature>
<reference evidence="20" key="1">
    <citation type="journal article" date="2021" name="Genome Biol. Evol.">
        <title>A High-Quality Reference Genome for a Parasitic Bivalve with Doubly Uniparental Inheritance (Bivalvia: Unionida).</title>
        <authorList>
            <person name="Smith C.H."/>
        </authorList>
    </citation>
    <scope>NUCLEOTIDE SEQUENCE</scope>
    <source>
        <strain evidence="20">CHS0354</strain>
    </source>
</reference>
<evidence type="ECO:0000256" key="13">
    <source>
        <dbReference type="ARBA" id="ARBA00023288"/>
    </source>
</evidence>
<evidence type="ECO:0000256" key="8">
    <source>
        <dbReference type="ARBA" id="ARBA00022801"/>
    </source>
</evidence>
<evidence type="ECO:0000256" key="15">
    <source>
        <dbReference type="PIRSR" id="PIRSR601952-2"/>
    </source>
</evidence>
<proteinExistence type="inferred from homology"/>
<keyword evidence="18" id="KW-1133">Transmembrane helix</keyword>
<reference evidence="20" key="2">
    <citation type="journal article" date="2021" name="Genome Biol. Evol.">
        <title>Developing a high-quality reference genome for a parasitic bivalve with doubly uniparental inheritance (Bivalvia: Unionida).</title>
        <authorList>
            <person name="Smith C.H."/>
        </authorList>
    </citation>
    <scope>NUCLEOTIDE SEQUENCE</scope>
    <source>
        <strain evidence="20">CHS0354</strain>
        <tissue evidence="20">Mantle</tissue>
    </source>
</reference>
<feature type="chain" id="PRO_5042145879" description="Alkaline phosphatase" evidence="19">
    <location>
        <begin position="39"/>
        <end position="561"/>
    </location>
</feature>
<feature type="signal peptide" evidence="19">
    <location>
        <begin position="1"/>
        <end position="38"/>
    </location>
</feature>